<dbReference type="Gene3D" id="3.60.10.10">
    <property type="entry name" value="Endonuclease/exonuclease/phosphatase"/>
    <property type="match status" value="1"/>
</dbReference>
<keyword evidence="2" id="KW-1185">Reference proteome</keyword>
<gene>
    <name evidence="1" type="ORF">KK1_021037</name>
</gene>
<dbReference type="Gramene" id="C.cajan_20428.t">
    <property type="protein sequence ID" value="C.cajan_20428.t.cds1"/>
    <property type="gene ID" value="C.cajan_20428"/>
</dbReference>
<evidence type="ECO:0008006" key="3">
    <source>
        <dbReference type="Google" id="ProtNLM"/>
    </source>
</evidence>
<evidence type="ECO:0000313" key="1">
    <source>
        <dbReference type="EMBL" id="KYP76781.1"/>
    </source>
</evidence>
<sequence>LKRKKKSSPVPIWCVVGDFNNGRNQSERKGEGRIGTITGEMEHFNEFIADMELLDIPAMGRSFTWF</sequence>
<dbReference type="EMBL" id="CM003603">
    <property type="protein sequence ID" value="KYP76781.1"/>
    <property type="molecule type" value="Genomic_DNA"/>
</dbReference>
<protein>
    <recommendedName>
        <fullName evidence="3">Endonuclease/exonuclease/phosphatase domain-containing protein</fullName>
    </recommendedName>
</protein>
<evidence type="ECO:0000313" key="2">
    <source>
        <dbReference type="Proteomes" id="UP000075243"/>
    </source>
</evidence>
<dbReference type="InterPro" id="IPR036691">
    <property type="entry name" value="Endo/exonu/phosph_ase_sf"/>
</dbReference>
<dbReference type="SUPFAM" id="SSF56219">
    <property type="entry name" value="DNase I-like"/>
    <property type="match status" value="1"/>
</dbReference>
<proteinExistence type="predicted"/>
<dbReference type="Proteomes" id="UP000075243">
    <property type="component" value="Chromosome 1"/>
</dbReference>
<feature type="non-terminal residue" evidence="1">
    <location>
        <position position="1"/>
    </location>
</feature>
<organism evidence="1 2">
    <name type="scientific">Cajanus cajan</name>
    <name type="common">Pigeon pea</name>
    <name type="synonym">Cajanus indicus</name>
    <dbReference type="NCBI Taxonomy" id="3821"/>
    <lineage>
        <taxon>Eukaryota</taxon>
        <taxon>Viridiplantae</taxon>
        <taxon>Streptophyta</taxon>
        <taxon>Embryophyta</taxon>
        <taxon>Tracheophyta</taxon>
        <taxon>Spermatophyta</taxon>
        <taxon>Magnoliopsida</taxon>
        <taxon>eudicotyledons</taxon>
        <taxon>Gunneridae</taxon>
        <taxon>Pentapetalae</taxon>
        <taxon>rosids</taxon>
        <taxon>fabids</taxon>
        <taxon>Fabales</taxon>
        <taxon>Fabaceae</taxon>
        <taxon>Papilionoideae</taxon>
        <taxon>50 kb inversion clade</taxon>
        <taxon>NPAAA clade</taxon>
        <taxon>indigoferoid/millettioid clade</taxon>
        <taxon>Phaseoleae</taxon>
        <taxon>Cajanus</taxon>
    </lineage>
</organism>
<accession>A0A151UC43</accession>
<name>A0A151UC43_CAJCA</name>
<dbReference type="AlphaFoldDB" id="A0A151UC43"/>
<reference evidence="1 2" key="1">
    <citation type="journal article" date="2012" name="Nat. Biotechnol.">
        <title>Draft genome sequence of pigeonpea (Cajanus cajan), an orphan legume crop of resource-poor farmers.</title>
        <authorList>
            <person name="Varshney R.K."/>
            <person name="Chen W."/>
            <person name="Li Y."/>
            <person name="Bharti A.K."/>
            <person name="Saxena R.K."/>
            <person name="Schlueter J.A."/>
            <person name="Donoghue M.T."/>
            <person name="Azam S."/>
            <person name="Fan G."/>
            <person name="Whaley A.M."/>
            <person name="Farmer A.D."/>
            <person name="Sheridan J."/>
            <person name="Iwata A."/>
            <person name="Tuteja R."/>
            <person name="Penmetsa R.V."/>
            <person name="Wu W."/>
            <person name="Upadhyaya H.D."/>
            <person name="Yang S.P."/>
            <person name="Shah T."/>
            <person name="Saxena K.B."/>
            <person name="Michael T."/>
            <person name="McCombie W.R."/>
            <person name="Yang B."/>
            <person name="Zhang G."/>
            <person name="Yang H."/>
            <person name="Wang J."/>
            <person name="Spillane C."/>
            <person name="Cook D.R."/>
            <person name="May G.D."/>
            <person name="Xu X."/>
            <person name="Jackson S.A."/>
        </authorList>
    </citation>
    <scope>NUCLEOTIDE SEQUENCE [LARGE SCALE GENOMIC DNA]</scope>
    <source>
        <strain evidence="2">cv. Asha</strain>
    </source>
</reference>